<dbReference type="EMBL" id="JARESE010000075">
    <property type="protein sequence ID" value="MDE8654208.1"/>
    <property type="molecule type" value="Genomic_DNA"/>
</dbReference>
<protein>
    <submittedName>
        <fullName evidence="2">Uncharacterized protein</fullName>
    </submittedName>
</protein>
<evidence type="ECO:0000256" key="1">
    <source>
        <dbReference type="SAM" id="MobiDB-lite"/>
    </source>
</evidence>
<feature type="compositionally biased region" description="Basic and acidic residues" evidence="1">
    <location>
        <begin position="1"/>
        <end position="10"/>
    </location>
</feature>
<dbReference type="Proteomes" id="UP001216253">
    <property type="component" value="Unassembled WGS sequence"/>
</dbReference>
<gene>
    <name evidence="2" type="ORF">PYV00_21155</name>
</gene>
<evidence type="ECO:0000313" key="3">
    <source>
        <dbReference type="Proteomes" id="UP001216253"/>
    </source>
</evidence>
<keyword evidence="3" id="KW-1185">Reference proteome</keyword>
<sequence length="74" mass="8035">MNGKTERTEIPNHLSADTGLDRNRLDRLNAEPAKDIPYRSSAGLSHCLEENVSFGIDEADRSLQVAGVEADPVA</sequence>
<evidence type="ECO:0000313" key="2">
    <source>
        <dbReference type="EMBL" id="MDE8654208.1"/>
    </source>
</evidence>
<comment type="caution">
    <text evidence="2">The sequence shown here is derived from an EMBL/GenBank/DDBJ whole genome shotgun (WGS) entry which is preliminary data.</text>
</comment>
<feature type="region of interest" description="Disordered" evidence="1">
    <location>
        <begin position="1"/>
        <end position="23"/>
    </location>
</feature>
<organism evidence="2 3">
    <name type="scientific">Novosphingobium album</name>
    <name type="common">ex Liu et al. 2023</name>
    <dbReference type="NCBI Taxonomy" id="3031130"/>
    <lineage>
        <taxon>Bacteria</taxon>
        <taxon>Pseudomonadati</taxon>
        <taxon>Pseudomonadota</taxon>
        <taxon>Alphaproteobacteria</taxon>
        <taxon>Sphingomonadales</taxon>
        <taxon>Sphingomonadaceae</taxon>
        <taxon>Novosphingobium</taxon>
    </lineage>
</organism>
<name>A0ABT5WWE7_9SPHN</name>
<reference evidence="2 3" key="1">
    <citation type="submission" date="2023-03" db="EMBL/GenBank/DDBJ databases">
        <title>NovoSphingobium album sp. nov. isolated from polycyclic aromatic hydrocarbons- and heavy-metal polluted soil.</title>
        <authorList>
            <person name="Liu Z."/>
            <person name="Wang K."/>
        </authorList>
    </citation>
    <scope>NUCLEOTIDE SEQUENCE [LARGE SCALE GENOMIC DNA]</scope>
    <source>
        <strain evidence="2 3">H3SJ31-1</strain>
    </source>
</reference>
<accession>A0ABT5WWE7</accession>
<proteinExistence type="predicted"/>